<dbReference type="Gene3D" id="3.30.310.50">
    <property type="entry name" value="Alpha-D-phosphohexomutase, C-terminal domain"/>
    <property type="match status" value="1"/>
</dbReference>
<dbReference type="Pfam" id="PF02878">
    <property type="entry name" value="PGM_PMM_I"/>
    <property type="match status" value="1"/>
</dbReference>
<evidence type="ECO:0000259" key="9">
    <source>
        <dbReference type="Pfam" id="PF02880"/>
    </source>
</evidence>
<evidence type="ECO:0000313" key="11">
    <source>
        <dbReference type="Proteomes" id="UP000034368"/>
    </source>
</evidence>
<evidence type="ECO:0000313" key="10">
    <source>
        <dbReference type="EMBL" id="KKT90122.1"/>
    </source>
</evidence>
<keyword evidence="3" id="KW-0597">Phosphoprotein</keyword>
<keyword evidence="5" id="KW-0460">Magnesium</keyword>
<evidence type="ECO:0000256" key="6">
    <source>
        <dbReference type="ARBA" id="ARBA00023235"/>
    </source>
</evidence>
<organism evidence="10 11">
    <name type="scientific">Candidatus Yanofskybacteria bacterium GW2011_GWB1_45_11</name>
    <dbReference type="NCBI Taxonomy" id="1619026"/>
    <lineage>
        <taxon>Bacteria</taxon>
        <taxon>Candidatus Yanofskyibacteriota</taxon>
    </lineage>
</organism>
<sequence>MNSSIFKDYDIRGVYGRDFDDRFAFDLGNKVGQHFSADSSPDKNVVIVGKDGRPSSNAIGERVIEGLLKSGAHVVSLGECSTPLFYFVVKKFGASGGIMVTASHNQSEYNGFKIVGRESKLISGGELKELFEFYPLQMLEGGDYEERDFTTEYADAVIKVADFDNADKRLNGDIIYKASPGVGRILRALESKANFNFKEAAATIDQEDSLKIKYDDDGDRLAFENADSSAIFCIVADAVLPKKIVFGMTASRAARKYARSKGFEVIMAKVGHSNIHHMMQGCGADLGIEASGHIYFKSFNFLEAPELALLIVLKQIIDSGRRLEDLAAQYPVFPRAEKTIDSSQIHEKIIQRIGEKFSDGEADFTDGLTVEYPDWWFNVRASNTEPVLRLTVEAETKKLLDDKFSELTAVLG</sequence>
<dbReference type="SUPFAM" id="SSF53738">
    <property type="entry name" value="Phosphoglucomutase, first 3 domains"/>
    <property type="match status" value="2"/>
</dbReference>
<protein>
    <submittedName>
        <fullName evidence="10">Phosphomannomutase</fullName>
    </submittedName>
</protein>
<dbReference type="AlphaFoldDB" id="A0A0G1NAM0"/>
<keyword evidence="6" id="KW-0413">Isomerase</keyword>
<evidence type="ECO:0000256" key="4">
    <source>
        <dbReference type="ARBA" id="ARBA00022723"/>
    </source>
</evidence>
<comment type="cofactor">
    <cofactor evidence="1">
        <name>Mg(2+)</name>
        <dbReference type="ChEBI" id="CHEBI:18420"/>
    </cofactor>
</comment>
<feature type="domain" description="Alpha-D-phosphohexomutase alpha/beta/alpha" evidence="9">
    <location>
        <begin position="230"/>
        <end position="330"/>
    </location>
</feature>
<dbReference type="InterPro" id="IPR036900">
    <property type="entry name" value="A-D-PHexomutase_C_sf"/>
</dbReference>
<evidence type="ECO:0000256" key="3">
    <source>
        <dbReference type="ARBA" id="ARBA00022553"/>
    </source>
</evidence>
<evidence type="ECO:0000256" key="1">
    <source>
        <dbReference type="ARBA" id="ARBA00001946"/>
    </source>
</evidence>
<dbReference type="PANTHER" id="PTHR43771:SF1">
    <property type="entry name" value="PHOSPHOMANNOMUTASE"/>
    <property type="match status" value="1"/>
</dbReference>
<dbReference type="SUPFAM" id="SSF55957">
    <property type="entry name" value="Phosphoglucomutase, C-terminal domain"/>
    <property type="match status" value="1"/>
</dbReference>
<dbReference type="InterPro" id="IPR016055">
    <property type="entry name" value="A-D-PHexomutase_a/b/a-I/II/III"/>
</dbReference>
<comment type="caution">
    <text evidence="10">The sequence shown here is derived from an EMBL/GenBank/DDBJ whole genome shotgun (WGS) entry which is preliminary data.</text>
</comment>
<accession>A0A0G1NAM0</accession>
<dbReference type="GO" id="GO:0016868">
    <property type="term" value="F:intramolecular phosphotransferase activity"/>
    <property type="evidence" value="ECO:0007669"/>
    <property type="project" value="InterPro"/>
</dbReference>
<name>A0A0G1NAM0_9BACT</name>
<dbReference type="PANTHER" id="PTHR43771">
    <property type="entry name" value="PHOSPHOMANNOMUTASE"/>
    <property type="match status" value="1"/>
</dbReference>
<dbReference type="GO" id="GO:0005975">
    <property type="term" value="P:carbohydrate metabolic process"/>
    <property type="evidence" value="ECO:0007669"/>
    <property type="project" value="InterPro"/>
</dbReference>
<evidence type="ECO:0000256" key="5">
    <source>
        <dbReference type="ARBA" id="ARBA00022842"/>
    </source>
</evidence>
<feature type="domain" description="Alpha-D-phosphohexomutase alpha/beta/alpha" evidence="8">
    <location>
        <begin position="5"/>
        <end position="122"/>
    </location>
</feature>
<dbReference type="EMBL" id="LCKD01000006">
    <property type="protein sequence ID" value="KKT90122.1"/>
    <property type="molecule type" value="Genomic_DNA"/>
</dbReference>
<proteinExistence type="inferred from homology"/>
<dbReference type="GO" id="GO:0046872">
    <property type="term" value="F:metal ion binding"/>
    <property type="evidence" value="ECO:0007669"/>
    <property type="project" value="UniProtKB-KW"/>
</dbReference>
<dbReference type="Pfam" id="PF00408">
    <property type="entry name" value="PGM_PMM_IV"/>
    <property type="match status" value="1"/>
</dbReference>
<evidence type="ECO:0000259" key="8">
    <source>
        <dbReference type="Pfam" id="PF02878"/>
    </source>
</evidence>
<dbReference type="Gene3D" id="3.40.120.10">
    <property type="entry name" value="Alpha-D-Glucose-1,6-Bisphosphate, subunit A, domain 3"/>
    <property type="match status" value="2"/>
</dbReference>
<keyword evidence="4" id="KW-0479">Metal-binding</keyword>
<dbReference type="InterPro" id="IPR005846">
    <property type="entry name" value="A-D-PHexomutase_a/b/a-III"/>
</dbReference>
<evidence type="ECO:0000259" key="7">
    <source>
        <dbReference type="Pfam" id="PF00408"/>
    </source>
</evidence>
<comment type="similarity">
    <text evidence="2">Belongs to the phosphohexose mutase family.</text>
</comment>
<feature type="domain" description="Alpha-D-phosphohexomutase C-terminal" evidence="7">
    <location>
        <begin position="355"/>
        <end position="402"/>
    </location>
</feature>
<reference evidence="10 11" key="1">
    <citation type="journal article" date="2015" name="Nature">
        <title>rRNA introns, odd ribosomes, and small enigmatic genomes across a large radiation of phyla.</title>
        <authorList>
            <person name="Brown C.T."/>
            <person name="Hug L.A."/>
            <person name="Thomas B.C."/>
            <person name="Sharon I."/>
            <person name="Castelle C.J."/>
            <person name="Singh A."/>
            <person name="Wilkins M.J."/>
            <person name="Williams K.H."/>
            <person name="Banfield J.F."/>
        </authorList>
    </citation>
    <scope>NUCLEOTIDE SEQUENCE [LARGE SCALE GENOMIC DNA]</scope>
</reference>
<dbReference type="InterPro" id="IPR005843">
    <property type="entry name" value="A-D-PHexomutase_C"/>
</dbReference>
<dbReference type="PATRIC" id="fig|1619026.3.peg.350"/>
<gene>
    <name evidence="10" type="ORF">UW90_C0006G0022</name>
</gene>
<evidence type="ECO:0000256" key="2">
    <source>
        <dbReference type="ARBA" id="ARBA00010231"/>
    </source>
</evidence>
<dbReference type="Proteomes" id="UP000034368">
    <property type="component" value="Unassembled WGS sequence"/>
</dbReference>
<dbReference type="Pfam" id="PF02880">
    <property type="entry name" value="PGM_PMM_III"/>
    <property type="match status" value="1"/>
</dbReference>
<dbReference type="InterPro" id="IPR005844">
    <property type="entry name" value="A-D-PHexomutase_a/b/a-I"/>
</dbReference>